<dbReference type="Pfam" id="PF02181">
    <property type="entry name" value="FH2"/>
    <property type="match status" value="1"/>
</dbReference>
<proteinExistence type="evidence at transcript level"/>
<dbReference type="SUPFAM" id="SSF101447">
    <property type="entry name" value="Formin homology 2 domain (FH2 domain)"/>
    <property type="match status" value="1"/>
</dbReference>
<dbReference type="InterPro" id="IPR042201">
    <property type="entry name" value="FH2_Formin_sf"/>
</dbReference>
<name>R4V232_COPFO</name>
<dbReference type="PROSITE" id="PS51444">
    <property type="entry name" value="FH2"/>
    <property type="match status" value="1"/>
</dbReference>
<reference evidence="2" key="1">
    <citation type="submission" date="2013-03" db="EMBL/GenBank/DDBJ databases">
        <title>Immune-Related transcriptome of Coptotermes formosanus Shiraki workers: the defense mechanism.</title>
        <authorList>
            <person name="Hussain A."/>
            <person name="Li Y.F."/>
            <person name="Wen S.Y."/>
        </authorList>
    </citation>
    <scope>NUCLEOTIDE SEQUENCE</scope>
</reference>
<evidence type="ECO:0000313" key="2">
    <source>
        <dbReference type="EMBL" id="AGM32772.1"/>
    </source>
</evidence>
<dbReference type="InterPro" id="IPR015425">
    <property type="entry name" value="FH2_Formin"/>
</dbReference>
<dbReference type="Gene3D" id="1.20.58.2220">
    <property type="entry name" value="Formin, FH2 domain"/>
    <property type="match status" value="1"/>
</dbReference>
<sequence length="305" mass="35182">MGKELEAKYGADSCQFLKSIRDKLREQSKLQSDRFNELKQVIDTFKIHEESEEGEFTPKFPKIEVPKDVRHWTWTKVDGRRKESWKRIFNREANLDAKTIVQQFSSPKSSPDQLLTDFTLKKYTSALKKTKFHPHEIAKSIKEELFNLQPAYLQRLIILPTSSIDEIGLKGFEGKSDAVDRPTQLAVLLHRISNWRDVTQSLIDHHSFDKEITVIIQNIAKVSWAVQFLQSEKFEKLIRTVIEFGNVVNSGTELGQAIGFSFNDLEKLKTMKSNSKGHAAIHYIASALSDLSFEHEIEKISQHHM</sequence>
<accession>R4V232</accession>
<feature type="non-terminal residue" evidence="2">
    <location>
        <position position="305"/>
    </location>
</feature>
<dbReference type="AlphaFoldDB" id="R4V232"/>
<organism evidence="2">
    <name type="scientific">Coptotermes formosanus</name>
    <name type="common">Formosan subterranean termite</name>
    <dbReference type="NCBI Taxonomy" id="36987"/>
    <lineage>
        <taxon>Eukaryota</taxon>
        <taxon>Metazoa</taxon>
        <taxon>Ecdysozoa</taxon>
        <taxon>Arthropoda</taxon>
        <taxon>Hexapoda</taxon>
        <taxon>Insecta</taxon>
        <taxon>Pterygota</taxon>
        <taxon>Neoptera</taxon>
        <taxon>Polyneoptera</taxon>
        <taxon>Dictyoptera</taxon>
        <taxon>Blattodea</taxon>
        <taxon>Blattoidea</taxon>
        <taxon>Termitoidae</taxon>
        <taxon>Rhinotermitidae</taxon>
        <taxon>Coptotermes</taxon>
    </lineage>
</organism>
<dbReference type="EMBL" id="KC740948">
    <property type="protein sequence ID" value="AGM32772.1"/>
    <property type="molecule type" value="mRNA"/>
</dbReference>
<protein>
    <submittedName>
        <fullName evidence="2">Formin Homology 2 domain containing protein</fullName>
    </submittedName>
</protein>
<evidence type="ECO:0000259" key="1">
    <source>
        <dbReference type="PROSITE" id="PS51444"/>
    </source>
</evidence>
<feature type="domain" description="FH2" evidence="1">
    <location>
        <begin position="59"/>
        <end position="305"/>
    </location>
</feature>